<dbReference type="PANTHER" id="PTHR36391:SF1">
    <property type="entry name" value="FURRY"/>
    <property type="match status" value="1"/>
</dbReference>
<accession>A0A1D6GB06</accession>
<dbReference type="EMBL" id="CM000784">
    <property type="protein sequence ID" value="AQL00270.1"/>
    <property type="molecule type" value="Genomic_DNA"/>
</dbReference>
<dbReference type="IntAct" id="A0A1D6GB06">
    <property type="interactions" value="2"/>
</dbReference>
<organism evidence="1">
    <name type="scientific">Zea mays</name>
    <name type="common">Maize</name>
    <dbReference type="NCBI Taxonomy" id="4577"/>
    <lineage>
        <taxon>Eukaryota</taxon>
        <taxon>Viridiplantae</taxon>
        <taxon>Streptophyta</taxon>
        <taxon>Embryophyta</taxon>
        <taxon>Tracheophyta</taxon>
        <taxon>Spermatophyta</taxon>
        <taxon>Magnoliopsida</taxon>
        <taxon>Liliopsida</taxon>
        <taxon>Poales</taxon>
        <taxon>Poaceae</taxon>
        <taxon>PACMAD clade</taxon>
        <taxon>Panicoideae</taxon>
        <taxon>Andropogonodae</taxon>
        <taxon>Andropogoneae</taxon>
        <taxon>Tripsacinae</taxon>
        <taxon>Zea</taxon>
    </lineage>
</organism>
<evidence type="ECO:0000313" key="1">
    <source>
        <dbReference type="EMBL" id="AQL00270.1"/>
    </source>
</evidence>
<dbReference type="FunCoup" id="A0A1D6GB06">
    <property type="interactions" value="2599"/>
</dbReference>
<dbReference type="InParanoid" id="A0A1D6GB06"/>
<dbReference type="ExpressionAtlas" id="A0A1D6GB06">
    <property type="expression patterns" value="baseline and differential"/>
</dbReference>
<reference evidence="1" key="1">
    <citation type="submission" date="2015-12" db="EMBL/GenBank/DDBJ databases">
        <title>Update maize B73 reference genome by single molecule sequencing technologies.</title>
        <authorList>
            <consortium name="Maize Genome Sequencing Project"/>
            <person name="Ware D."/>
        </authorList>
    </citation>
    <scope>NUCLEOTIDE SEQUENCE</scope>
    <source>
        <tissue evidence="1">Seedling</tissue>
    </source>
</reference>
<dbReference type="PANTHER" id="PTHR36391">
    <property type="entry name" value="FURRY"/>
    <property type="match status" value="1"/>
</dbReference>
<sequence>MASAASSAAAAGKSLFQGFRRFLKKPWEITGPCASPEYRSALPGALEYRVKCPATVRDDRDKAIVPTSDPETVYDIKYFTRDRRRNRPPVRRTLLRKPDLERYMVTKQFDPTKDFPVPYVNTTVEEDDNTLTGQACNVRQGILVVLGLHEQLHKFRFSFQISPFSASFLVVKDDGGNNMVLELTGCTFLVTCIPKLYLPETIVTV</sequence>
<dbReference type="AlphaFoldDB" id="A0A1D6GB06"/>
<name>A0A1D6GB06_MAIZE</name>
<dbReference type="SMR" id="A0A1D6GB06"/>
<protein>
    <submittedName>
        <fullName evidence="1">Uncharacterized protein</fullName>
    </submittedName>
</protein>
<gene>
    <name evidence="1" type="ORF">ZEAMMB73_Zm00001d012679</name>
</gene>
<proteinExistence type="predicted"/>
<dbReference type="STRING" id="4577.A0A1D6GB06"/>